<feature type="region of interest" description="Disordered" evidence="5">
    <location>
        <begin position="229"/>
        <end position="276"/>
    </location>
</feature>
<feature type="region of interest" description="Disordered" evidence="5">
    <location>
        <begin position="128"/>
        <end position="198"/>
    </location>
</feature>
<dbReference type="PANTHER" id="PTHR31301:SF83">
    <property type="entry name" value="PROTEIN ASYMMETRIC LEAVES 2"/>
    <property type="match status" value="1"/>
</dbReference>
<evidence type="ECO:0000256" key="2">
    <source>
        <dbReference type="ARBA" id="ARBA00005474"/>
    </source>
</evidence>
<evidence type="ECO:0000256" key="4">
    <source>
        <dbReference type="ARBA" id="ARBA00023242"/>
    </source>
</evidence>
<evidence type="ECO:0000313" key="8">
    <source>
        <dbReference type="RefSeq" id="XP_018456839.2"/>
    </source>
</evidence>
<feature type="compositionally biased region" description="Polar residues" evidence="5">
    <location>
        <begin position="233"/>
        <end position="268"/>
    </location>
</feature>
<evidence type="ECO:0000259" key="6">
    <source>
        <dbReference type="PROSITE" id="PS50891"/>
    </source>
</evidence>
<comment type="similarity">
    <text evidence="2">Belongs to the LOB domain-containing protein family.</text>
</comment>
<dbReference type="GeneID" id="108827839"/>
<keyword evidence="3" id="KW-0217">Developmental protein</keyword>
<keyword evidence="4" id="KW-0539">Nucleus</keyword>
<gene>
    <name evidence="8" type="primary">LOC108827839</name>
</gene>
<name>A0A6J0LB49_RAPSA</name>
<dbReference type="GO" id="GO:0005634">
    <property type="term" value="C:nucleus"/>
    <property type="evidence" value="ECO:0007669"/>
    <property type="project" value="UniProtKB-SubCell"/>
</dbReference>
<dbReference type="PANTHER" id="PTHR31301">
    <property type="entry name" value="LOB DOMAIN-CONTAINING PROTEIN 4-RELATED"/>
    <property type="match status" value="1"/>
</dbReference>
<evidence type="ECO:0000256" key="5">
    <source>
        <dbReference type="SAM" id="MobiDB-lite"/>
    </source>
</evidence>
<dbReference type="Proteomes" id="UP000504610">
    <property type="component" value="Unplaced"/>
</dbReference>
<organism evidence="7 8">
    <name type="scientific">Raphanus sativus</name>
    <name type="common">Radish</name>
    <name type="synonym">Raphanus raphanistrum var. sativus</name>
    <dbReference type="NCBI Taxonomy" id="3726"/>
    <lineage>
        <taxon>Eukaryota</taxon>
        <taxon>Viridiplantae</taxon>
        <taxon>Streptophyta</taxon>
        <taxon>Embryophyta</taxon>
        <taxon>Tracheophyta</taxon>
        <taxon>Spermatophyta</taxon>
        <taxon>Magnoliopsida</taxon>
        <taxon>eudicotyledons</taxon>
        <taxon>Gunneridae</taxon>
        <taxon>Pentapetalae</taxon>
        <taxon>rosids</taxon>
        <taxon>malvids</taxon>
        <taxon>Brassicales</taxon>
        <taxon>Brassicaceae</taxon>
        <taxon>Brassiceae</taxon>
        <taxon>Raphanus</taxon>
    </lineage>
</organism>
<dbReference type="PROSITE" id="PS50891">
    <property type="entry name" value="LOB"/>
    <property type="match status" value="1"/>
</dbReference>
<evidence type="ECO:0000313" key="7">
    <source>
        <dbReference type="Proteomes" id="UP000504610"/>
    </source>
</evidence>
<evidence type="ECO:0000256" key="1">
    <source>
        <dbReference type="ARBA" id="ARBA00004123"/>
    </source>
</evidence>
<dbReference type="RefSeq" id="XP_018456839.2">
    <property type="nucleotide sequence ID" value="XM_018601337.2"/>
</dbReference>
<feature type="compositionally biased region" description="Low complexity" evidence="5">
    <location>
        <begin position="205"/>
        <end position="214"/>
    </location>
</feature>
<reference evidence="8" key="1">
    <citation type="submission" date="2025-08" db="UniProtKB">
        <authorList>
            <consortium name="RefSeq"/>
        </authorList>
    </citation>
    <scope>IDENTIFICATION</scope>
    <source>
        <tissue evidence="8">Leaf</tissue>
    </source>
</reference>
<protein>
    <submittedName>
        <fullName evidence="8">LOB domain-containing protein 12-like</fullName>
    </submittedName>
</protein>
<keyword evidence="7" id="KW-1185">Reference proteome</keyword>
<dbReference type="AlphaFoldDB" id="A0A6J0LB49"/>
<feature type="domain" description="LOB" evidence="6">
    <location>
        <begin position="4"/>
        <end position="105"/>
    </location>
</feature>
<proteinExistence type="inferred from homology"/>
<dbReference type="Pfam" id="PF03195">
    <property type="entry name" value="LOB"/>
    <property type="match status" value="1"/>
</dbReference>
<dbReference type="KEGG" id="rsz:108827839"/>
<feature type="region of interest" description="Disordered" evidence="5">
    <location>
        <begin position="205"/>
        <end position="224"/>
    </location>
</feature>
<dbReference type="InterPro" id="IPR004883">
    <property type="entry name" value="LOB"/>
</dbReference>
<comment type="subcellular location">
    <subcellularLocation>
        <location evidence="1">Nucleus</location>
    </subcellularLocation>
</comment>
<evidence type="ECO:0000256" key="3">
    <source>
        <dbReference type="ARBA" id="ARBA00022473"/>
    </source>
</evidence>
<sequence>MAQNKCGRCRLMRKNCHENCIFAPYFPANDLNKFACLQKIFGSASITKILTDLDVDQRETAVTTLVYEAKARIDDAVQGCVRTIYELTHENQLLKQENAELKEQRALMQQPLGLVQQTQNPTAFLQPAQVQRGGTSSQSQQHLETQTQWGSQPHQTGISFATQPQQHNQTMMQWPVESQPQQHLETQTQWGSQPHQTGISFATQPQQHIQTQMQWPVESQPQQNLHYTEPQHHSSMTTTNCSATGNELMHLTTQASGPLPPQSQMQENRTSDEDLV</sequence>
<accession>A0A6J0LB49</accession>